<dbReference type="RefSeq" id="WP_321398491.1">
    <property type="nucleotide sequence ID" value="NZ_CP139487.1"/>
</dbReference>
<gene>
    <name evidence="1" type="ORF">SOO65_06315</name>
</gene>
<evidence type="ECO:0000313" key="1">
    <source>
        <dbReference type="EMBL" id="WPU66357.1"/>
    </source>
</evidence>
<name>A0AAX4HT23_9BACT</name>
<keyword evidence="2" id="KW-1185">Reference proteome</keyword>
<dbReference type="Pfam" id="PF14385">
    <property type="entry name" value="DUF4416"/>
    <property type="match status" value="1"/>
</dbReference>
<sequence>MKPVVATSGLLFASFLYRSDLHSETSLIQFWEEKFGKGFSFAPLNNPLAAYYSKEMGEGLKRVFCLTSETFPREFLLTAKLQSLEWEEKWAKADKRMVNVDIGFLSLENFILATTKNFSHRVFVGQNIFADLTYYFHQGELQTFPWTYPDYVDEEKKEFFLWARSYLLQQLNG</sequence>
<dbReference type="EMBL" id="CP139487">
    <property type="protein sequence ID" value="WPU66357.1"/>
    <property type="molecule type" value="Genomic_DNA"/>
</dbReference>
<accession>A0AAX4HT23</accession>
<protein>
    <submittedName>
        <fullName evidence="1">DUF4416 family protein</fullName>
    </submittedName>
</protein>
<dbReference type="KEGG" id="psti:SOO65_06315"/>
<reference evidence="1 2" key="1">
    <citation type="submission" date="2023-11" db="EMBL/GenBank/DDBJ databases">
        <title>Peredibacter starrii A3.12.</title>
        <authorList>
            <person name="Mitchell R.J."/>
        </authorList>
    </citation>
    <scope>NUCLEOTIDE SEQUENCE [LARGE SCALE GENOMIC DNA]</scope>
    <source>
        <strain evidence="1 2">A3.12</strain>
    </source>
</reference>
<proteinExistence type="predicted"/>
<dbReference type="Proteomes" id="UP001324634">
    <property type="component" value="Chromosome"/>
</dbReference>
<evidence type="ECO:0000313" key="2">
    <source>
        <dbReference type="Proteomes" id="UP001324634"/>
    </source>
</evidence>
<dbReference type="AlphaFoldDB" id="A0AAX4HT23"/>
<dbReference type="InterPro" id="IPR025529">
    <property type="entry name" value="DUF4416"/>
</dbReference>
<organism evidence="1 2">
    <name type="scientific">Peredibacter starrii</name>
    <dbReference type="NCBI Taxonomy" id="28202"/>
    <lineage>
        <taxon>Bacteria</taxon>
        <taxon>Pseudomonadati</taxon>
        <taxon>Bdellovibrionota</taxon>
        <taxon>Bacteriovoracia</taxon>
        <taxon>Bacteriovoracales</taxon>
        <taxon>Bacteriovoracaceae</taxon>
        <taxon>Peredibacter</taxon>
    </lineage>
</organism>